<dbReference type="InterPro" id="IPR020588">
    <property type="entry name" value="RecA_ATP-bd"/>
</dbReference>
<gene>
    <name evidence="3" type="ORF">UX87_C0027G0002</name>
</gene>
<reference evidence="3 4" key="1">
    <citation type="journal article" date="2015" name="Nature">
        <title>rRNA introns, odd ribosomes, and small enigmatic genomes across a large radiation of phyla.</title>
        <authorList>
            <person name="Brown C.T."/>
            <person name="Hug L.A."/>
            <person name="Thomas B.C."/>
            <person name="Sharon I."/>
            <person name="Castelle C.J."/>
            <person name="Singh A."/>
            <person name="Wilkins M.J."/>
            <person name="Williams K.H."/>
            <person name="Banfield J.F."/>
        </authorList>
    </citation>
    <scope>NUCLEOTIDE SEQUENCE [LARGE SCALE GENOMIC DNA]</scope>
</reference>
<organism evidence="3 4">
    <name type="scientific">Candidatus Amesbacteria bacterium GW2011_GWA1_47_16</name>
    <dbReference type="NCBI Taxonomy" id="1618353"/>
    <lineage>
        <taxon>Bacteria</taxon>
        <taxon>Candidatus Amesiibacteriota</taxon>
    </lineage>
</organism>
<dbReference type="PATRIC" id="fig|1618353.3.peg.838"/>
<dbReference type="InterPro" id="IPR041166">
    <property type="entry name" value="Rubredoxin_2"/>
</dbReference>
<dbReference type="GO" id="GO:0000725">
    <property type="term" value="P:recombinational repair"/>
    <property type="evidence" value="ECO:0007669"/>
    <property type="project" value="TreeGrafter"/>
</dbReference>
<dbReference type="InterPro" id="IPR014721">
    <property type="entry name" value="Ribsml_uS5_D2-typ_fold_subgr"/>
</dbReference>
<dbReference type="GO" id="GO:0003677">
    <property type="term" value="F:DNA binding"/>
    <property type="evidence" value="ECO:0007669"/>
    <property type="project" value="InterPro"/>
</dbReference>
<dbReference type="GO" id="GO:0005524">
    <property type="term" value="F:ATP binding"/>
    <property type="evidence" value="ECO:0007669"/>
    <property type="project" value="InterPro"/>
</dbReference>
<sequence length="395" mass="41717">MCQQCGYSQSQWSGRCPECNAWNSLVETALQVQSSKLKVQNEGRIFKLSDIKIDEAGRVKTGETELDNVLGGGMVAGMVVLVAGEPGIGKSTLMTQVALNSYGAVLYVCGEESAAQVAIRVKRLSGSTSPSRPPSPKIGEGKGEVFLFESNDVDEVVQKFEGEKPGLVIVDSIQTLTTADLAGTAGSVGQVRECAQRLTAVAKRAGIPIFIVGHVTKEGNIAGPRVLEHIVDTVVWFEGERGQPVPGSVVSVVMEGKRPILAEIQALAVPTQSPVPRRVATGIDYARMQTLVAVLTARAGLRLESTDIYVNVTGGIRLADRGVDLAICLAIASAFLNRNLSGKIAAVGEVGLLGEVRKVLGLERRVKEAKKLGYSVASAESGKSVAAAIKKLLRD</sequence>
<accession>A0A0G1S1S4</accession>
<comment type="caution">
    <text evidence="3">The sequence shown here is derived from an EMBL/GenBank/DDBJ whole genome shotgun (WGS) entry which is preliminary data.</text>
</comment>
<feature type="domain" description="RecA family profile 1" evidence="2">
    <location>
        <begin position="55"/>
        <end position="215"/>
    </location>
</feature>
<dbReference type="PANTHER" id="PTHR32472">
    <property type="entry name" value="DNA REPAIR PROTEIN RADA"/>
    <property type="match status" value="1"/>
</dbReference>
<dbReference type="GO" id="GO:0005829">
    <property type="term" value="C:cytosol"/>
    <property type="evidence" value="ECO:0007669"/>
    <property type="project" value="TreeGrafter"/>
</dbReference>
<proteinExistence type="predicted"/>
<evidence type="ECO:0000256" key="1">
    <source>
        <dbReference type="ARBA" id="ARBA00022723"/>
    </source>
</evidence>
<dbReference type="Gene3D" id="3.40.50.300">
    <property type="entry name" value="P-loop containing nucleotide triphosphate hydrolases"/>
    <property type="match status" value="1"/>
</dbReference>
<evidence type="ECO:0000313" key="4">
    <source>
        <dbReference type="Proteomes" id="UP000034364"/>
    </source>
</evidence>
<protein>
    <submittedName>
        <fullName evidence="3">Repair protein radA protein</fullName>
    </submittedName>
</protein>
<dbReference type="InterPro" id="IPR020568">
    <property type="entry name" value="Ribosomal_Su5_D2-typ_SF"/>
</dbReference>
<evidence type="ECO:0000259" key="2">
    <source>
        <dbReference type="PROSITE" id="PS50162"/>
    </source>
</evidence>
<name>A0A0G1S1S4_9BACT</name>
<dbReference type="SUPFAM" id="SSF52540">
    <property type="entry name" value="P-loop containing nucleoside triphosphate hydrolases"/>
    <property type="match status" value="1"/>
</dbReference>
<dbReference type="InterPro" id="IPR003593">
    <property type="entry name" value="AAA+_ATPase"/>
</dbReference>
<dbReference type="Pfam" id="PF13481">
    <property type="entry name" value="AAA_25"/>
    <property type="match status" value="1"/>
</dbReference>
<dbReference type="InterPro" id="IPR027417">
    <property type="entry name" value="P-loop_NTPase"/>
</dbReference>
<dbReference type="SUPFAM" id="SSF54211">
    <property type="entry name" value="Ribosomal protein S5 domain 2-like"/>
    <property type="match status" value="1"/>
</dbReference>
<evidence type="ECO:0000313" key="3">
    <source>
        <dbReference type="EMBL" id="KKU63321.1"/>
    </source>
</evidence>
<dbReference type="GO" id="GO:0046872">
    <property type="term" value="F:metal ion binding"/>
    <property type="evidence" value="ECO:0007669"/>
    <property type="project" value="UniProtKB-KW"/>
</dbReference>
<dbReference type="PANTHER" id="PTHR32472:SF10">
    <property type="entry name" value="DNA REPAIR PROTEIN RADA-LIKE PROTEIN"/>
    <property type="match status" value="1"/>
</dbReference>
<dbReference type="GO" id="GO:0140664">
    <property type="term" value="F:ATP-dependent DNA damage sensor activity"/>
    <property type="evidence" value="ECO:0007669"/>
    <property type="project" value="InterPro"/>
</dbReference>
<dbReference type="Gene3D" id="3.30.230.10">
    <property type="match status" value="1"/>
</dbReference>
<dbReference type="EMBL" id="LCNV01000027">
    <property type="protein sequence ID" value="KKU63321.1"/>
    <property type="molecule type" value="Genomic_DNA"/>
</dbReference>
<dbReference type="AlphaFoldDB" id="A0A0G1S1S4"/>
<dbReference type="Proteomes" id="UP000034364">
    <property type="component" value="Unassembled WGS sequence"/>
</dbReference>
<dbReference type="PROSITE" id="PS50162">
    <property type="entry name" value="RECA_2"/>
    <property type="match status" value="1"/>
</dbReference>
<dbReference type="PRINTS" id="PR01874">
    <property type="entry name" value="DNAREPAIRADA"/>
</dbReference>
<dbReference type="Pfam" id="PF18073">
    <property type="entry name" value="Zn_ribbon_LapB"/>
    <property type="match status" value="1"/>
</dbReference>
<dbReference type="Pfam" id="PF13541">
    <property type="entry name" value="ChlI"/>
    <property type="match status" value="1"/>
</dbReference>
<dbReference type="SMART" id="SM00382">
    <property type="entry name" value="AAA"/>
    <property type="match status" value="1"/>
</dbReference>
<keyword evidence="1" id="KW-0479">Metal-binding</keyword>